<dbReference type="Gene3D" id="3.40.50.300">
    <property type="entry name" value="P-loop containing nucleotide triphosphate hydrolases"/>
    <property type="match status" value="1"/>
</dbReference>
<dbReference type="GO" id="GO:0016887">
    <property type="term" value="F:ATP hydrolysis activity"/>
    <property type="evidence" value="ECO:0007669"/>
    <property type="project" value="InterPro"/>
</dbReference>
<accession>A4WYZ9</accession>
<keyword evidence="5" id="KW-0472">Membrane</keyword>
<keyword evidence="8" id="KW-0614">Plasmid</keyword>
<reference evidence="8" key="1">
    <citation type="submission" date="2007-04" db="EMBL/GenBank/DDBJ databases">
        <title>Complete sequence of plasmid pRSPA01 of Rhodobacter sphaeroides ATCC 17025.</title>
        <authorList>
            <consortium name="US DOE Joint Genome Institute"/>
            <person name="Copeland A."/>
            <person name="Lucas S."/>
            <person name="Lapidus A."/>
            <person name="Barry K."/>
            <person name="Detter J.C."/>
            <person name="Glavina del Rio T."/>
            <person name="Hammon N."/>
            <person name="Israni S."/>
            <person name="Dalin E."/>
            <person name="Tice H."/>
            <person name="Pitluck S."/>
            <person name="Chertkov O."/>
            <person name="Brettin T."/>
            <person name="Bruce D."/>
            <person name="Han C."/>
            <person name="Schmutz J."/>
            <person name="Larimer F."/>
            <person name="Land M."/>
            <person name="Hauser L."/>
            <person name="Kyrpides N."/>
            <person name="Kim E."/>
            <person name="Richardson P."/>
            <person name="Mackenzie C."/>
            <person name="Choudhary M."/>
            <person name="Donohue T.J."/>
            <person name="Kaplan S."/>
        </authorList>
    </citation>
    <scope>NUCLEOTIDE SEQUENCE [LARGE SCALE GENOMIC DNA]</scope>
    <source>
        <strain evidence="8">ATCC 17025</strain>
        <plasmid evidence="8">pRSPA01</plasmid>
    </source>
</reference>
<evidence type="ECO:0000256" key="2">
    <source>
        <dbReference type="ARBA" id="ARBA00022475"/>
    </source>
</evidence>
<dbReference type="HOGENOM" id="CLU_905796_0_0_5"/>
<protein>
    <recommendedName>
        <fullName evidence="7">ABC transporter domain-containing protein</fullName>
    </recommendedName>
</protein>
<dbReference type="KEGG" id="rsq:Rsph17025_3749"/>
<dbReference type="PANTHER" id="PTHR43166:SF30">
    <property type="entry name" value="METHIONINE IMPORT ATP-BINDING PROTEIN METN"/>
    <property type="match status" value="1"/>
</dbReference>
<keyword evidence="3" id="KW-1278">Translocase</keyword>
<proteinExistence type="predicted"/>
<dbReference type="InterPro" id="IPR003439">
    <property type="entry name" value="ABC_transporter-like_ATP-bd"/>
</dbReference>
<dbReference type="GO" id="GO:0006865">
    <property type="term" value="P:amino acid transport"/>
    <property type="evidence" value="ECO:0007669"/>
    <property type="project" value="UniProtKB-KW"/>
</dbReference>
<feature type="domain" description="ABC transporter" evidence="7">
    <location>
        <begin position="221"/>
        <end position="300"/>
    </location>
</feature>
<keyword evidence="2" id="KW-1003">Cell membrane</keyword>
<name>A4WYZ9_CERS5</name>
<evidence type="ECO:0000256" key="5">
    <source>
        <dbReference type="ARBA" id="ARBA00023136"/>
    </source>
</evidence>
<evidence type="ECO:0000256" key="4">
    <source>
        <dbReference type="ARBA" id="ARBA00022970"/>
    </source>
</evidence>
<dbReference type="InterPro" id="IPR050086">
    <property type="entry name" value="MetN_ABC_transporter-like"/>
</dbReference>
<evidence type="ECO:0000256" key="6">
    <source>
        <dbReference type="SAM" id="MobiDB-lite"/>
    </source>
</evidence>
<feature type="region of interest" description="Disordered" evidence="6">
    <location>
        <begin position="47"/>
        <end position="71"/>
    </location>
</feature>
<sequence length="307" mass="33005">MISASMPCAAASSAVWRRMSPGRDQVAASRLHLSSSRVSCLASGGNRPAAGVGCRPAPTVGAGRSTPNSKDDLYGRDLYSRSPQPQRVVPGRPVRLFIDRCKRAGGGRPARRGRGMVFSRTARRETGRVVFRRSLDWPARRPALINSLRKGFVRTEGCRHALPSADVPTPHGETAMSLLRPLSALPSTLAEAAAGPTPAVAFEHVSKNYSPRHGQTPVPALRDVSLSVGPGSITGVIGPSGAGKSTLIRLVNGLEHATSGRVRLFGRDVGALSEAEWRRERRSIGMIFQHFNLLSSRTVWRPAMWTP</sequence>
<evidence type="ECO:0000313" key="8">
    <source>
        <dbReference type="EMBL" id="ABP72613.1"/>
    </source>
</evidence>
<keyword evidence="1" id="KW-0813">Transport</keyword>
<evidence type="ECO:0000256" key="3">
    <source>
        <dbReference type="ARBA" id="ARBA00022967"/>
    </source>
</evidence>
<dbReference type="PANTHER" id="PTHR43166">
    <property type="entry name" value="AMINO ACID IMPORT ATP-BINDING PROTEIN"/>
    <property type="match status" value="1"/>
</dbReference>
<dbReference type="BioCyc" id="RSPH349102:G1G8M-3864-MONOMER"/>
<dbReference type="GO" id="GO:0005524">
    <property type="term" value="F:ATP binding"/>
    <property type="evidence" value="ECO:0007669"/>
    <property type="project" value="InterPro"/>
</dbReference>
<gene>
    <name evidence="8" type="ordered locus">Rsph17025_3749</name>
</gene>
<dbReference type="SUPFAM" id="SSF52540">
    <property type="entry name" value="P-loop containing nucleoside triphosphate hydrolases"/>
    <property type="match status" value="1"/>
</dbReference>
<dbReference type="InterPro" id="IPR027417">
    <property type="entry name" value="P-loop_NTPase"/>
</dbReference>
<dbReference type="AlphaFoldDB" id="A4WYZ9"/>
<organism evidence="8">
    <name type="scientific">Cereibacter sphaeroides (strain ATCC 17025 / ATH 2.4.3)</name>
    <name type="common">Rhodobacter sphaeroides</name>
    <dbReference type="NCBI Taxonomy" id="349102"/>
    <lineage>
        <taxon>Bacteria</taxon>
        <taxon>Pseudomonadati</taxon>
        <taxon>Pseudomonadota</taxon>
        <taxon>Alphaproteobacteria</taxon>
        <taxon>Rhodobacterales</taxon>
        <taxon>Paracoccaceae</taxon>
        <taxon>Cereibacter</taxon>
    </lineage>
</organism>
<dbReference type="EMBL" id="CP000662">
    <property type="protein sequence ID" value="ABP72613.1"/>
    <property type="molecule type" value="Genomic_DNA"/>
</dbReference>
<keyword evidence="4" id="KW-0029">Amino-acid transport</keyword>
<evidence type="ECO:0000259" key="7">
    <source>
        <dbReference type="Pfam" id="PF00005"/>
    </source>
</evidence>
<geneLocation type="plasmid" evidence="8">
    <name>pRSPA01</name>
</geneLocation>
<dbReference type="Pfam" id="PF00005">
    <property type="entry name" value="ABC_tran"/>
    <property type="match status" value="1"/>
</dbReference>
<evidence type="ECO:0000256" key="1">
    <source>
        <dbReference type="ARBA" id="ARBA00022448"/>
    </source>
</evidence>